<organism evidence="6 7">
    <name type="scientific">Belnapia mucosa</name>
    <dbReference type="NCBI Taxonomy" id="2804532"/>
    <lineage>
        <taxon>Bacteria</taxon>
        <taxon>Pseudomonadati</taxon>
        <taxon>Pseudomonadota</taxon>
        <taxon>Alphaproteobacteria</taxon>
        <taxon>Acetobacterales</taxon>
        <taxon>Roseomonadaceae</taxon>
        <taxon>Belnapia</taxon>
    </lineage>
</organism>
<feature type="chain" id="PRO_5047525751" evidence="4">
    <location>
        <begin position="23"/>
        <end position="525"/>
    </location>
</feature>
<evidence type="ECO:0000256" key="3">
    <source>
        <dbReference type="ARBA" id="ARBA00022729"/>
    </source>
</evidence>
<gene>
    <name evidence="6" type="ORF">JMJ55_15020</name>
</gene>
<evidence type="ECO:0000256" key="4">
    <source>
        <dbReference type="SAM" id="SignalP"/>
    </source>
</evidence>
<dbReference type="PANTHER" id="PTHR30290:SF38">
    <property type="entry name" value="D,D-DIPEPTIDE-BINDING PERIPLASMIC PROTEIN DDPA-RELATED"/>
    <property type="match status" value="1"/>
</dbReference>
<proteinExistence type="inferred from homology"/>
<dbReference type="InterPro" id="IPR039424">
    <property type="entry name" value="SBP_5"/>
</dbReference>
<dbReference type="Pfam" id="PF00496">
    <property type="entry name" value="SBP_bac_5"/>
    <property type="match status" value="1"/>
</dbReference>
<dbReference type="SUPFAM" id="SSF53850">
    <property type="entry name" value="Periplasmic binding protein-like II"/>
    <property type="match status" value="1"/>
</dbReference>
<dbReference type="Proteomes" id="UP000606490">
    <property type="component" value="Unassembled WGS sequence"/>
</dbReference>
<dbReference type="PIRSF" id="PIRSF002741">
    <property type="entry name" value="MppA"/>
    <property type="match status" value="1"/>
</dbReference>
<protein>
    <submittedName>
        <fullName evidence="6">ABC transporter substrate-binding protein</fullName>
    </submittedName>
</protein>
<evidence type="ECO:0000256" key="2">
    <source>
        <dbReference type="ARBA" id="ARBA00005695"/>
    </source>
</evidence>
<dbReference type="RefSeq" id="WP_202826364.1">
    <property type="nucleotide sequence ID" value="NZ_JAEUXJ010000005.1"/>
</dbReference>
<keyword evidence="3 4" id="KW-0732">Signal</keyword>
<dbReference type="Gene3D" id="3.40.190.10">
    <property type="entry name" value="Periplasmic binding protein-like II"/>
    <property type="match status" value="1"/>
</dbReference>
<evidence type="ECO:0000256" key="1">
    <source>
        <dbReference type="ARBA" id="ARBA00004418"/>
    </source>
</evidence>
<dbReference type="Gene3D" id="3.10.105.10">
    <property type="entry name" value="Dipeptide-binding Protein, Domain 3"/>
    <property type="match status" value="1"/>
</dbReference>
<reference evidence="6 7" key="1">
    <citation type="submission" date="2021-01" db="EMBL/GenBank/DDBJ databases">
        <title>Belnapia mucosa sp. nov. and Belnapia arida sp. nov., isolated from the Tabernas Desert (Almeria, Spain).</title>
        <authorList>
            <person name="Molina-Menor E."/>
            <person name="Vidal-Verdu A."/>
            <person name="Calonge A."/>
            <person name="Satari L."/>
            <person name="Pereto Magraner J."/>
            <person name="Porcar Miralles M."/>
        </authorList>
    </citation>
    <scope>NUCLEOTIDE SEQUENCE [LARGE SCALE GENOMIC DNA]</scope>
    <source>
        <strain evidence="6 7">T6</strain>
    </source>
</reference>
<comment type="caution">
    <text evidence="6">The sequence shown here is derived from an EMBL/GenBank/DDBJ whole genome shotgun (WGS) entry which is preliminary data.</text>
</comment>
<dbReference type="InterPro" id="IPR030678">
    <property type="entry name" value="Peptide/Ni-bd"/>
</dbReference>
<dbReference type="CDD" id="cd08502">
    <property type="entry name" value="PBP2_NikA_DppA_OppA_like_16"/>
    <property type="match status" value="1"/>
</dbReference>
<name>A0ABS1V4L7_9PROT</name>
<dbReference type="InterPro" id="IPR000914">
    <property type="entry name" value="SBP_5_dom"/>
</dbReference>
<feature type="signal peptide" evidence="4">
    <location>
        <begin position="1"/>
        <end position="22"/>
    </location>
</feature>
<comment type="similarity">
    <text evidence="2">Belongs to the bacterial solute-binding protein 5 family.</text>
</comment>
<evidence type="ECO:0000313" key="7">
    <source>
        <dbReference type="Proteomes" id="UP000606490"/>
    </source>
</evidence>
<dbReference type="PANTHER" id="PTHR30290">
    <property type="entry name" value="PERIPLASMIC BINDING COMPONENT OF ABC TRANSPORTER"/>
    <property type="match status" value="1"/>
</dbReference>
<keyword evidence="7" id="KW-1185">Reference proteome</keyword>
<comment type="subcellular location">
    <subcellularLocation>
        <location evidence="1">Periplasm</location>
    </subcellularLocation>
</comment>
<accession>A0ABS1V4L7</accession>
<feature type="domain" description="Solute-binding protein family 5" evidence="5">
    <location>
        <begin position="69"/>
        <end position="418"/>
    </location>
</feature>
<evidence type="ECO:0000259" key="5">
    <source>
        <dbReference type="Pfam" id="PF00496"/>
    </source>
</evidence>
<dbReference type="EMBL" id="JAEUXJ010000005">
    <property type="protein sequence ID" value="MBL6456645.1"/>
    <property type="molecule type" value="Genomic_DNA"/>
</dbReference>
<evidence type="ECO:0000313" key="6">
    <source>
        <dbReference type="EMBL" id="MBL6456645.1"/>
    </source>
</evidence>
<sequence length="525" mass="57806">MTLHRRTALALAASLAAPAVRAQPARVLKFIPHSNLISLDPIWTPAAVVRNHGFMVFDTLYGVDDHYRPQPQMAAGHLFEDEDRICTITLREGLTFHDGEPVRAADAVASLRRWMRRASVGQKLAEVTEELVALDDRRLRFRLKRRFPQLIRGLGQASVPIPFIMPERLARTDPFQQFREVVGSGPFRFKPGEFNPGSFMAYERFEGYRPVETGTPSLIAGPKQVFLDRVEWHVIPDSATAAAALQSGAMDWFEAPPAELEPLLARARGVTVEPLEPLPRPALMRINHLNAPLSDVRIRRALLPALDQAEFMAALVGPEPSRYAADFGVYTPGTPFASRSGLDALLGPRDLGLAKRLLAEAGYAGQPVRLLAAMDVPAQAALAQVGADLFRRLGMAVEFAAMDWGTLMQRTNSREPLERGGWSAYCTFFPGLEFTDPGAHLVLRGNGLAGANGWPSSQRLEALREEWFQAPDAAAEARIATEMQQVALEEVLFLPLGAYRANTAIKRSLTGRVQGLPVFWGLRSA</sequence>